<dbReference type="Proteomes" id="UP000486602">
    <property type="component" value="Unassembled WGS sequence"/>
</dbReference>
<comment type="caution">
    <text evidence="2">The sequence shown here is derived from an EMBL/GenBank/DDBJ whole genome shotgun (WGS) entry which is preliminary data.</text>
</comment>
<dbReference type="PANTHER" id="PTHR36973">
    <property type="entry name" value="SLL1456 PROTEIN-RELATED"/>
    <property type="match status" value="1"/>
</dbReference>
<dbReference type="EMBL" id="JAAGVY010000011">
    <property type="protein sequence ID" value="NEN23424.1"/>
    <property type="molecule type" value="Genomic_DNA"/>
</dbReference>
<dbReference type="NCBIfam" id="TIGR01444">
    <property type="entry name" value="fkbM_fam"/>
    <property type="match status" value="1"/>
</dbReference>
<protein>
    <submittedName>
        <fullName evidence="2">FkbM family methyltransferase</fullName>
    </submittedName>
</protein>
<dbReference type="SUPFAM" id="SSF53335">
    <property type="entry name" value="S-adenosyl-L-methionine-dependent methyltransferases"/>
    <property type="match status" value="1"/>
</dbReference>
<sequence>MIKSILKSTLQSMGLTVYKTRSISVGNDPFIDIKNHFGNIELSTFFDVGANTGQTVSRIKAEKPTSTIYAFEPIKDTFDKLYAATKHFAKVHLENIGFGAEVGTLTIGIAKNSLWNSFKNLPNVENTISNETVTVETIDNYLSKNDVKRINFLKIDVEGFEIPVLIGAKNTLSSDKIDFIYCEVGINKNDKHHTPFIEVIHLLTEYNFKFVAFYDHSLINTDAHYANALFFNANILTYQ</sequence>
<dbReference type="RefSeq" id="WP_163284643.1">
    <property type="nucleotide sequence ID" value="NZ_JAAGVY010000011.1"/>
</dbReference>
<dbReference type="InterPro" id="IPR006342">
    <property type="entry name" value="FkbM_mtfrase"/>
</dbReference>
<dbReference type="GO" id="GO:0032259">
    <property type="term" value="P:methylation"/>
    <property type="evidence" value="ECO:0007669"/>
    <property type="project" value="UniProtKB-KW"/>
</dbReference>
<proteinExistence type="predicted"/>
<evidence type="ECO:0000313" key="2">
    <source>
        <dbReference type="EMBL" id="NEN23424.1"/>
    </source>
</evidence>
<dbReference type="PANTHER" id="PTHR36973:SF4">
    <property type="entry name" value="NODULATION PROTEIN"/>
    <property type="match status" value="1"/>
</dbReference>
<gene>
    <name evidence="2" type="ORF">G3O08_07915</name>
</gene>
<dbReference type="InterPro" id="IPR029063">
    <property type="entry name" value="SAM-dependent_MTases_sf"/>
</dbReference>
<dbReference type="Gene3D" id="3.40.50.150">
    <property type="entry name" value="Vaccinia Virus protein VP39"/>
    <property type="match status" value="1"/>
</dbReference>
<evidence type="ECO:0000313" key="3">
    <source>
        <dbReference type="Proteomes" id="UP000486602"/>
    </source>
</evidence>
<name>A0A7K3WPJ8_9FLAO</name>
<dbReference type="GO" id="GO:0008171">
    <property type="term" value="F:O-methyltransferase activity"/>
    <property type="evidence" value="ECO:0007669"/>
    <property type="project" value="TreeGrafter"/>
</dbReference>
<accession>A0A7K3WPJ8</accession>
<evidence type="ECO:0000259" key="1">
    <source>
        <dbReference type="Pfam" id="PF05050"/>
    </source>
</evidence>
<keyword evidence="2" id="KW-0808">Transferase</keyword>
<keyword evidence="2" id="KW-0489">Methyltransferase</keyword>
<dbReference type="Pfam" id="PF05050">
    <property type="entry name" value="Methyltransf_21"/>
    <property type="match status" value="1"/>
</dbReference>
<reference evidence="2 3" key="1">
    <citation type="submission" date="2020-02" db="EMBL/GenBank/DDBJ databases">
        <title>Out from the shadows clarifying the taxonomy of the family Cryomorphaceae and related taxa by utilizing the GTDB taxonomic framework.</title>
        <authorList>
            <person name="Bowman J.P."/>
        </authorList>
    </citation>
    <scope>NUCLEOTIDE SEQUENCE [LARGE SCALE GENOMIC DNA]</scope>
    <source>
        <strain evidence="2 3">QSSC 1-22</strain>
    </source>
</reference>
<dbReference type="InterPro" id="IPR053188">
    <property type="entry name" value="FkbM_Methyltransferase"/>
</dbReference>
<organism evidence="2 3">
    <name type="scientific">Cryomorpha ignava</name>
    <dbReference type="NCBI Taxonomy" id="101383"/>
    <lineage>
        <taxon>Bacteria</taxon>
        <taxon>Pseudomonadati</taxon>
        <taxon>Bacteroidota</taxon>
        <taxon>Flavobacteriia</taxon>
        <taxon>Flavobacteriales</taxon>
        <taxon>Cryomorphaceae</taxon>
        <taxon>Cryomorpha</taxon>
    </lineage>
</organism>
<feature type="domain" description="Methyltransferase FkbM" evidence="1">
    <location>
        <begin position="47"/>
        <end position="210"/>
    </location>
</feature>
<keyword evidence="3" id="KW-1185">Reference proteome</keyword>
<dbReference type="AlphaFoldDB" id="A0A7K3WPJ8"/>